<reference evidence="3 4" key="2">
    <citation type="submission" date="2019-01" db="EMBL/GenBank/DDBJ databases">
        <title>Tautonia sociabilis, a novel thermotolerant planctomycete of Isosphaeraceae family, isolated from a 4000 m deep subterranean habitat.</title>
        <authorList>
            <person name="Kovaleva O.L."/>
            <person name="Elcheninov A.G."/>
            <person name="Van Heerden E."/>
            <person name="Toshchakov S.V."/>
            <person name="Novikov A."/>
            <person name="Bonch-Osmolovskaya E.A."/>
            <person name="Kublanov I.V."/>
        </authorList>
    </citation>
    <scope>NUCLEOTIDE SEQUENCE [LARGE SCALE GENOMIC DNA]</scope>
    <source>
        <strain evidence="3 4">GM2012</strain>
    </source>
</reference>
<comment type="caution">
    <text evidence="3">The sequence shown here is derived from an EMBL/GenBank/DDBJ whole genome shotgun (WGS) entry which is preliminary data.</text>
</comment>
<gene>
    <name evidence="3" type="ORF">TsocGM_06520</name>
</gene>
<evidence type="ECO:0000313" key="4">
    <source>
        <dbReference type="Proteomes" id="UP000280296"/>
    </source>
</evidence>
<dbReference type="AlphaFoldDB" id="A0A432MMC1"/>
<evidence type="ECO:0000256" key="1">
    <source>
        <dbReference type="SAM" id="MobiDB-lite"/>
    </source>
</evidence>
<name>A0A432MMC1_9BACT</name>
<keyword evidence="2" id="KW-1133">Transmembrane helix</keyword>
<organism evidence="3 4">
    <name type="scientific">Tautonia sociabilis</name>
    <dbReference type="NCBI Taxonomy" id="2080755"/>
    <lineage>
        <taxon>Bacteria</taxon>
        <taxon>Pseudomonadati</taxon>
        <taxon>Planctomycetota</taxon>
        <taxon>Planctomycetia</taxon>
        <taxon>Isosphaerales</taxon>
        <taxon>Isosphaeraceae</taxon>
        <taxon>Tautonia</taxon>
    </lineage>
</organism>
<keyword evidence="2" id="KW-0812">Transmembrane</keyword>
<dbReference type="Proteomes" id="UP000280296">
    <property type="component" value="Unassembled WGS sequence"/>
</dbReference>
<accession>A0A432MMC1</accession>
<evidence type="ECO:0000313" key="3">
    <source>
        <dbReference type="EMBL" id="RUL88571.1"/>
    </source>
</evidence>
<keyword evidence="2" id="KW-0472">Membrane</keyword>
<feature type="transmembrane region" description="Helical" evidence="2">
    <location>
        <begin position="44"/>
        <end position="65"/>
    </location>
</feature>
<feature type="compositionally biased region" description="Low complexity" evidence="1">
    <location>
        <begin position="1"/>
        <end position="25"/>
    </location>
</feature>
<protein>
    <submittedName>
        <fullName evidence="3">Uncharacterized protein</fullName>
    </submittedName>
</protein>
<dbReference type="RefSeq" id="WP_126724497.1">
    <property type="nucleotide sequence ID" value="NZ_RYZH01000009.1"/>
</dbReference>
<evidence type="ECO:0000256" key="2">
    <source>
        <dbReference type="SAM" id="Phobius"/>
    </source>
</evidence>
<feature type="region of interest" description="Disordered" evidence="1">
    <location>
        <begin position="1"/>
        <end position="33"/>
    </location>
</feature>
<reference evidence="3 4" key="1">
    <citation type="submission" date="2018-12" db="EMBL/GenBank/DDBJ databases">
        <authorList>
            <person name="Toschakov S.V."/>
        </authorList>
    </citation>
    <scope>NUCLEOTIDE SEQUENCE [LARGE SCALE GENOMIC DNA]</scope>
    <source>
        <strain evidence="3 4">GM2012</strain>
    </source>
</reference>
<sequence length="78" mass="8088">MSQARSSRTARSGAGRAARSGRSQAIPAQRGGRGVYVQQAKSDIFVVLLGVALGAMVLGCLFLVVKLNQYGFSTTVSG</sequence>
<keyword evidence="4" id="KW-1185">Reference proteome</keyword>
<dbReference type="EMBL" id="RYZH01000009">
    <property type="protein sequence ID" value="RUL88571.1"/>
    <property type="molecule type" value="Genomic_DNA"/>
</dbReference>
<proteinExistence type="predicted"/>